<dbReference type="GO" id="GO:0003735">
    <property type="term" value="F:structural constituent of ribosome"/>
    <property type="evidence" value="ECO:0007669"/>
    <property type="project" value="InterPro"/>
</dbReference>
<dbReference type="GO" id="GO:1990904">
    <property type="term" value="C:ribonucleoprotein complex"/>
    <property type="evidence" value="ECO:0007669"/>
    <property type="project" value="UniProtKB-KW"/>
</dbReference>
<proteinExistence type="predicted"/>
<dbReference type="GO" id="GO:0008270">
    <property type="term" value="F:zinc ion binding"/>
    <property type="evidence" value="ECO:0007669"/>
    <property type="project" value="UniProtKB-KW"/>
</dbReference>
<reference evidence="8 9" key="2">
    <citation type="journal article" date="2010" name="Proc. Natl. Acad. Sci. U.S.A.">
        <title>Enigmatic, ultrasmall, uncultivated Archaea.</title>
        <authorList>
            <person name="Baker B.J."/>
            <person name="Comolli L.R."/>
            <person name="Dick G.J."/>
            <person name="Hauser L.J."/>
            <person name="Hyatt D."/>
            <person name="Dill B.D."/>
            <person name="Land M.L."/>
            <person name="Verberkmoes N.C."/>
            <person name="Hettich R.L."/>
            <person name="Banfield J.F."/>
        </authorList>
    </citation>
    <scope>NUCLEOTIDE SEQUENCE [LARGE SCALE GENOMIC DNA]</scope>
    <source>
        <strain evidence="8">ARMAN-2</strain>
    </source>
</reference>
<evidence type="ECO:0000313" key="8">
    <source>
        <dbReference type="EMBL" id="EET90502.1"/>
    </source>
</evidence>
<dbReference type="PANTHER" id="PTHR39649">
    <property type="entry name" value="50S RIBOSOMAL PROTEIN L40E"/>
    <property type="match status" value="1"/>
</dbReference>
<feature type="domain" description="RanBP2-type" evidence="7">
    <location>
        <begin position="15"/>
        <end position="34"/>
    </location>
</feature>
<protein>
    <recommendedName>
        <fullName evidence="6">50S ribosomal protein L40e</fullName>
    </recommendedName>
</protein>
<evidence type="ECO:0000256" key="3">
    <source>
        <dbReference type="ARBA" id="ARBA00022833"/>
    </source>
</evidence>
<evidence type="ECO:0000256" key="4">
    <source>
        <dbReference type="ARBA" id="ARBA00022980"/>
    </source>
</evidence>
<sequence length="50" mass="5826">MGKFPIADAEISKIWICRRCKARNKAQSKKCRKCGYDSLRPKRKEAKAKK</sequence>
<organism evidence="8 9">
    <name type="scientific">Candidatus Micrarchaeum acidiphilum ARMAN-2</name>
    <dbReference type="NCBI Taxonomy" id="425595"/>
    <lineage>
        <taxon>Archaea</taxon>
        <taxon>Candidatus Micrarchaeota</taxon>
        <taxon>Candidatus Micrarchaeia</taxon>
        <taxon>Candidatus Micrarchaeales</taxon>
        <taxon>Candidatus Micrarchaeaceae</taxon>
        <taxon>Candidatus Micrarchaeum</taxon>
    </lineage>
</organism>
<dbReference type="GO" id="GO:0005840">
    <property type="term" value="C:ribosome"/>
    <property type="evidence" value="ECO:0007669"/>
    <property type="project" value="UniProtKB-KW"/>
</dbReference>
<evidence type="ECO:0000256" key="6">
    <source>
        <dbReference type="ARBA" id="ARBA00035355"/>
    </source>
</evidence>
<dbReference type="Proteomes" id="UP000332487">
    <property type="component" value="Unassembled WGS sequence"/>
</dbReference>
<accession>C7DG32</accession>
<dbReference type="InterPro" id="IPR038587">
    <property type="entry name" value="Ribosomal_eL40_sf"/>
</dbReference>
<gene>
    <name evidence="8" type="ORF">UNLARM2_1034</name>
</gene>
<keyword evidence="9" id="KW-1185">Reference proteome</keyword>
<dbReference type="Gene3D" id="4.10.1060.50">
    <property type="match status" value="1"/>
</dbReference>
<keyword evidence="4 8" id="KW-0689">Ribosomal protein</keyword>
<dbReference type="InterPro" id="IPR001975">
    <property type="entry name" value="Ribosomal_eL40_dom"/>
</dbReference>
<keyword evidence="5" id="KW-0687">Ribonucleoprotein</keyword>
<dbReference type="InterPro" id="IPR001876">
    <property type="entry name" value="Znf_RanBP2"/>
</dbReference>
<dbReference type="PROSITE" id="PS01358">
    <property type="entry name" value="ZF_RANBP2_1"/>
    <property type="match status" value="1"/>
</dbReference>
<dbReference type="EMBL" id="GG697236">
    <property type="protein sequence ID" value="EET90502.1"/>
    <property type="molecule type" value="Genomic_DNA"/>
</dbReference>
<dbReference type="InterPro" id="IPR023657">
    <property type="entry name" value="Ribosomal_eL40_arc"/>
</dbReference>
<evidence type="ECO:0000259" key="7">
    <source>
        <dbReference type="PROSITE" id="PS01358"/>
    </source>
</evidence>
<dbReference type="InterPro" id="IPR011332">
    <property type="entry name" value="Ribosomal_zn-bd"/>
</dbReference>
<dbReference type="PANTHER" id="PTHR39649:SF1">
    <property type="entry name" value="LARGE RIBOSOMAL SUBUNIT PROTEIN EL40"/>
    <property type="match status" value="1"/>
</dbReference>
<dbReference type="AlphaFoldDB" id="C7DG32"/>
<dbReference type="GO" id="GO:0006412">
    <property type="term" value="P:translation"/>
    <property type="evidence" value="ECO:0007669"/>
    <property type="project" value="InterPro"/>
</dbReference>
<evidence type="ECO:0000256" key="1">
    <source>
        <dbReference type="ARBA" id="ARBA00022723"/>
    </source>
</evidence>
<dbReference type="NCBIfam" id="NF003161">
    <property type="entry name" value="PRK04136.1"/>
    <property type="match status" value="1"/>
</dbReference>
<evidence type="ECO:0000313" key="9">
    <source>
        <dbReference type="Proteomes" id="UP000332487"/>
    </source>
</evidence>
<evidence type="ECO:0000256" key="2">
    <source>
        <dbReference type="ARBA" id="ARBA00022771"/>
    </source>
</evidence>
<evidence type="ECO:0000256" key="5">
    <source>
        <dbReference type="ARBA" id="ARBA00023274"/>
    </source>
</evidence>
<keyword evidence="2" id="KW-0863">Zinc-finger</keyword>
<reference evidence="8 9" key="1">
    <citation type="journal article" date="2009" name="Genome Biol.">
        <title>Community-wide analysis of microbial genome sequence signatures.</title>
        <authorList>
            <person name="Dick G.J."/>
            <person name="Andersson A.F."/>
            <person name="Baker B.J."/>
            <person name="Simmons S.L."/>
            <person name="Thomas B.C."/>
            <person name="Yelton A.P."/>
            <person name="Banfield J.F."/>
        </authorList>
    </citation>
    <scope>NUCLEOTIDE SEQUENCE [LARGE SCALE GENOMIC DNA]</scope>
    <source>
        <strain evidence="8">ARMAN-2</strain>
    </source>
</reference>
<keyword evidence="1" id="KW-0479">Metal-binding</keyword>
<keyword evidence="3" id="KW-0862">Zinc</keyword>
<name>C7DG32_MICA2</name>
<dbReference type="SUPFAM" id="SSF57829">
    <property type="entry name" value="Zn-binding ribosomal proteins"/>
    <property type="match status" value="1"/>
</dbReference>
<dbReference type="SMART" id="SM01377">
    <property type="entry name" value="Ribosomal_L40e"/>
    <property type="match status" value="1"/>
</dbReference>